<feature type="non-terminal residue" evidence="1">
    <location>
        <position position="1"/>
    </location>
</feature>
<dbReference type="Proteomes" id="UP000789525">
    <property type="component" value="Unassembled WGS sequence"/>
</dbReference>
<gene>
    <name evidence="1" type="ORF">ACOLOM_LOCUS10216</name>
</gene>
<name>A0ACA9PBB3_9GLOM</name>
<evidence type="ECO:0000313" key="2">
    <source>
        <dbReference type="Proteomes" id="UP000789525"/>
    </source>
</evidence>
<keyword evidence="2" id="KW-1185">Reference proteome</keyword>
<proteinExistence type="predicted"/>
<sequence length="302" mass="33030">NRPLQDLLPEHPLPGHHYHVGTSSLPTRFITPFMTSALSPEQVELNSLLTQHIALSNAMNVGETKQSSLLWPSKLLDSAKSKTNLSTLPTRARLITINGSKLHTYQKKEAPYPLSYSQSVLDRKLCSNGLTLHDFGDSPPSSVLDIGTGSGNWILEAASTWKDTKKLVGFDLVEIQPIISHDGPLGDLPFADASFDFVRICRIALGIPENKWNHVLEEVSRVLRSGGIAEVIEEDILFPFAPSQEYNYVADVNCSSPSPSVSVHGDPESSVSLSPNRLTRGHEVVHLGPIIAKSHKQLSILP</sequence>
<evidence type="ECO:0000313" key="1">
    <source>
        <dbReference type="EMBL" id="CAG8700316.1"/>
    </source>
</evidence>
<organism evidence="1 2">
    <name type="scientific">Acaulospora colombiana</name>
    <dbReference type="NCBI Taxonomy" id="27376"/>
    <lineage>
        <taxon>Eukaryota</taxon>
        <taxon>Fungi</taxon>
        <taxon>Fungi incertae sedis</taxon>
        <taxon>Mucoromycota</taxon>
        <taxon>Glomeromycotina</taxon>
        <taxon>Glomeromycetes</taxon>
        <taxon>Diversisporales</taxon>
        <taxon>Acaulosporaceae</taxon>
        <taxon>Acaulospora</taxon>
    </lineage>
</organism>
<comment type="caution">
    <text evidence="1">The sequence shown here is derived from an EMBL/GenBank/DDBJ whole genome shotgun (WGS) entry which is preliminary data.</text>
</comment>
<dbReference type="EMBL" id="CAJVPT010032122">
    <property type="protein sequence ID" value="CAG8700316.1"/>
    <property type="molecule type" value="Genomic_DNA"/>
</dbReference>
<protein>
    <submittedName>
        <fullName evidence="1">9386_t:CDS:1</fullName>
    </submittedName>
</protein>
<accession>A0ACA9PBB3</accession>
<reference evidence="1" key="1">
    <citation type="submission" date="2021-06" db="EMBL/GenBank/DDBJ databases">
        <authorList>
            <person name="Kallberg Y."/>
            <person name="Tangrot J."/>
            <person name="Rosling A."/>
        </authorList>
    </citation>
    <scope>NUCLEOTIDE SEQUENCE</scope>
    <source>
        <strain evidence="1">CL356</strain>
    </source>
</reference>